<dbReference type="Pfam" id="PF00126">
    <property type="entry name" value="HTH_1"/>
    <property type="match status" value="1"/>
</dbReference>
<evidence type="ECO:0000313" key="7">
    <source>
        <dbReference type="Proteomes" id="UP000199529"/>
    </source>
</evidence>
<dbReference type="PRINTS" id="PR00039">
    <property type="entry name" value="HTHLYSR"/>
</dbReference>
<name>A0A1H3QEH3_9PSEU</name>
<dbReference type="AlphaFoldDB" id="A0A1H3QEH3"/>
<keyword evidence="2" id="KW-0805">Transcription regulation</keyword>
<keyword evidence="3 6" id="KW-0238">DNA-binding</keyword>
<dbReference type="GO" id="GO:0003677">
    <property type="term" value="F:DNA binding"/>
    <property type="evidence" value="ECO:0007669"/>
    <property type="project" value="UniProtKB-KW"/>
</dbReference>
<evidence type="ECO:0000259" key="5">
    <source>
        <dbReference type="PROSITE" id="PS50931"/>
    </source>
</evidence>
<evidence type="ECO:0000313" key="6">
    <source>
        <dbReference type="EMBL" id="SDZ11415.1"/>
    </source>
</evidence>
<dbReference type="FunFam" id="1.10.10.10:FF:000001">
    <property type="entry name" value="LysR family transcriptional regulator"/>
    <property type="match status" value="1"/>
</dbReference>
<proteinExistence type="inferred from homology"/>
<dbReference type="Gene3D" id="1.10.10.10">
    <property type="entry name" value="Winged helix-like DNA-binding domain superfamily/Winged helix DNA-binding domain"/>
    <property type="match status" value="1"/>
</dbReference>
<dbReference type="PANTHER" id="PTHR30346">
    <property type="entry name" value="TRANSCRIPTIONAL DUAL REGULATOR HCAR-RELATED"/>
    <property type="match status" value="1"/>
</dbReference>
<dbReference type="InterPro" id="IPR036390">
    <property type="entry name" value="WH_DNA-bd_sf"/>
</dbReference>
<dbReference type="EMBL" id="FNOK01000047">
    <property type="protein sequence ID" value="SDZ11415.1"/>
    <property type="molecule type" value="Genomic_DNA"/>
</dbReference>
<accession>A0A1H3QEH3</accession>
<gene>
    <name evidence="6" type="ORF">SAMN05216215_104715</name>
</gene>
<dbReference type="Pfam" id="PF03466">
    <property type="entry name" value="LysR_substrate"/>
    <property type="match status" value="1"/>
</dbReference>
<dbReference type="SUPFAM" id="SSF53850">
    <property type="entry name" value="Periplasmic binding protein-like II"/>
    <property type="match status" value="1"/>
</dbReference>
<dbReference type="PANTHER" id="PTHR30346:SF28">
    <property type="entry name" value="HTH-TYPE TRANSCRIPTIONAL REGULATOR CYNR"/>
    <property type="match status" value="1"/>
</dbReference>
<dbReference type="GO" id="GO:0032993">
    <property type="term" value="C:protein-DNA complex"/>
    <property type="evidence" value="ECO:0007669"/>
    <property type="project" value="TreeGrafter"/>
</dbReference>
<dbReference type="STRING" id="418495.SAMN05216215_104715"/>
<dbReference type="SUPFAM" id="SSF46785">
    <property type="entry name" value="Winged helix' DNA-binding domain"/>
    <property type="match status" value="1"/>
</dbReference>
<evidence type="ECO:0000256" key="4">
    <source>
        <dbReference type="ARBA" id="ARBA00023163"/>
    </source>
</evidence>
<dbReference type="Gene3D" id="3.40.190.290">
    <property type="match status" value="1"/>
</dbReference>
<dbReference type="PROSITE" id="PS50931">
    <property type="entry name" value="HTH_LYSR"/>
    <property type="match status" value="1"/>
</dbReference>
<dbReference type="RefSeq" id="WP_093274216.1">
    <property type="nucleotide sequence ID" value="NZ_FNOK01000047.1"/>
</dbReference>
<evidence type="ECO:0000256" key="3">
    <source>
        <dbReference type="ARBA" id="ARBA00023125"/>
    </source>
</evidence>
<comment type="similarity">
    <text evidence="1">Belongs to the LysR transcriptional regulatory family.</text>
</comment>
<evidence type="ECO:0000256" key="1">
    <source>
        <dbReference type="ARBA" id="ARBA00009437"/>
    </source>
</evidence>
<keyword evidence="7" id="KW-1185">Reference proteome</keyword>
<dbReference type="Proteomes" id="UP000199529">
    <property type="component" value="Unassembled WGS sequence"/>
</dbReference>
<protein>
    <submittedName>
        <fullName evidence="6">DNA-binding transcriptional regulator, LysR family</fullName>
    </submittedName>
</protein>
<organism evidence="6 7">
    <name type="scientific">Saccharopolyspora shandongensis</name>
    <dbReference type="NCBI Taxonomy" id="418495"/>
    <lineage>
        <taxon>Bacteria</taxon>
        <taxon>Bacillati</taxon>
        <taxon>Actinomycetota</taxon>
        <taxon>Actinomycetes</taxon>
        <taxon>Pseudonocardiales</taxon>
        <taxon>Pseudonocardiaceae</taxon>
        <taxon>Saccharopolyspora</taxon>
    </lineage>
</organism>
<dbReference type="InterPro" id="IPR005119">
    <property type="entry name" value="LysR_subst-bd"/>
</dbReference>
<dbReference type="InterPro" id="IPR000847">
    <property type="entry name" value="LysR_HTH_N"/>
</dbReference>
<dbReference type="OrthoDB" id="3181812at2"/>
<reference evidence="7" key="1">
    <citation type="submission" date="2016-10" db="EMBL/GenBank/DDBJ databases">
        <authorList>
            <person name="Varghese N."/>
            <person name="Submissions S."/>
        </authorList>
    </citation>
    <scope>NUCLEOTIDE SEQUENCE [LARGE SCALE GENOMIC DNA]</scope>
    <source>
        <strain evidence="7">CGMCC 4.3530</strain>
    </source>
</reference>
<dbReference type="CDD" id="cd05466">
    <property type="entry name" value="PBP2_LTTR_substrate"/>
    <property type="match status" value="1"/>
</dbReference>
<feature type="domain" description="HTH lysR-type" evidence="5">
    <location>
        <begin position="1"/>
        <end position="58"/>
    </location>
</feature>
<keyword evidence="4" id="KW-0804">Transcription</keyword>
<dbReference type="InterPro" id="IPR036388">
    <property type="entry name" value="WH-like_DNA-bd_sf"/>
</dbReference>
<dbReference type="GO" id="GO:0003700">
    <property type="term" value="F:DNA-binding transcription factor activity"/>
    <property type="evidence" value="ECO:0007669"/>
    <property type="project" value="InterPro"/>
</dbReference>
<sequence length="289" mass="31047">MNLQQLHYLAAVVEHGTMTAAARALHVSQPALGRAVRALEREVGTPLLASEGKRLYPTPAGLAVTSHARAIFGHVADILSLGDERELVLAATPTLGAGAAPRLLRVLAERCPTATVLLERLDGPAEVAAVVRNGQATAGIVEVPSPHQFSTADGLATLSLGRREIVLLCPDGIAVTAPLPHQDLARLPLIVPASGYRRSQFDAWFSSLGLRPRIVCQTDERLVWEQMARSGLGCAFTDRWHAERAPVPGTRIVHFAPPLHTNVELLYRKDNPSRTLQALLAGLEQPIMS</sequence>
<evidence type="ECO:0000256" key="2">
    <source>
        <dbReference type="ARBA" id="ARBA00023015"/>
    </source>
</evidence>